<dbReference type="Proteomes" id="UP000076842">
    <property type="component" value="Unassembled WGS sequence"/>
</dbReference>
<proteinExistence type="predicted"/>
<dbReference type="AlphaFoldDB" id="A0A165EXG7"/>
<name>A0A165EXG7_9BASI</name>
<gene>
    <name evidence="1" type="ORF">CALCODRAFT_498327</name>
</gene>
<evidence type="ECO:0000313" key="2">
    <source>
        <dbReference type="Proteomes" id="UP000076842"/>
    </source>
</evidence>
<dbReference type="EMBL" id="KV423990">
    <property type="protein sequence ID" value="KZT55722.1"/>
    <property type="molecule type" value="Genomic_DNA"/>
</dbReference>
<keyword evidence="2" id="KW-1185">Reference proteome</keyword>
<accession>A0A165EXG7</accession>
<sequence length="109" mass="12564">MVKPPRVRESAFSMECEVRLPAQSPSPGRDWRPQLLQSIDIFPPTCANRNRQAHPRAARHARCARGCGPGQVSPRRTAGRHLLQYALVGDMFRLPRYLWEEEREGVERF</sequence>
<dbReference type="InParanoid" id="A0A165EXG7"/>
<protein>
    <submittedName>
        <fullName evidence="1">Uncharacterized protein</fullName>
    </submittedName>
</protein>
<organism evidence="1 2">
    <name type="scientific">Calocera cornea HHB12733</name>
    <dbReference type="NCBI Taxonomy" id="1353952"/>
    <lineage>
        <taxon>Eukaryota</taxon>
        <taxon>Fungi</taxon>
        <taxon>Dikarya</taxon>
        <taxon>Basidiomycota</taxon>
        <taxon>Agaricomycotina</taxon>
        <taxon>Dacrymycetes</taxon>
        <taxon>Dacrymycetales</taxon>
        <taxon>Dacrymycetaceae</taxon>
        <taxon>Calocera</taxon>
    </lineage>
</organism>
<dbReference type="OrthoDB" id="298012at2759"/>
<evidence type="ECO:0000313" key="1">
    <source>
        <dbReference type="EMBL" id="KZT55722.1"/>
    </source>
</evidence>
<reference evidence="1 2" key="1">
    <citation type="journal article" date="2016" name="Mol. Biol. Evol.">
        <title>Comparative Genomics of Early-Diverging Mushroom-Forming Fungi Provides Insights into the Origins of Lignocellulose Decay Capabilities.</title>
        <authorList>
            <person name="Nagy L.G."/>
            <person name="Riley R."/>
            <person name="Tritt A."/>
            <person name="Adam C."/>
            <person name="Daum C."/>
            <person name="Floudas D."/>
            <person name="Sun H."/>
            <person name="Yadav J.S."/>
            <person name="Pangilinan J."/>
            <person name="Larsson K.H."/>
            <person name="Matsuura K."/>
            <person name="Barry K."/>
            <person name="Labutti K."/>
            <person name="Kuo R."/>
            <person name="Ohm R.A."/>
            <person name="Bhattacharya S.S."/>
            <person name="Shirouzu T."/>
            <person name="Yoshinaga Y."/>
            <person name="Martin F.M."/>
            <person name="Grigoriev I.V."/>
            <person name="Hibbett D.S."/>
        </authorList>
    </citation>
    <scope>NUCLEOTIDE SEQUENCE [LARGE SCALE GENOMIC DNA]</scope>
    <source>
        <strain evidence="1 2">HHB12733</strain>
    </source>
</reference>